<reference evidence="3" key="1">
    <citation type="journal article" date="2015" name="Nat. Genet.">
        <title>The genome and transcriptome of the zoonotic hookworm Ancylostoma ceylanicum identify infection-specific gene families.</title>
        <authorList>
            <person name="Schwarz E.M."/>
            <person name="Hu Y."/>
            <person name="Antoshechkin I."/>
            <person name="Miller M.M."/>
            <person name="Sternberg P.W."/>
            <person name="Aroian R.V."/>
        </authorList>
    </citation>
    <scope>NUCLEOTIDE SEQUENCE</scope>
    <source>
        <strain evidence="3">HY135</strain>
    </source>
</reference>
<dbReference type="EMBL" id="JARK01001392">
    <property type="protein sequence ID" value="EYC10281.1"/>
    <property type="molecule type" value="Genomic_DNA"/>
</dbReference>
<dbReference type="Proteomes" id="UP000024635">
    <property type="component" value="Unassembled WGS sequence"/>
</dbReference>
<evidence type="ECO:0000313" key="2">
    <source>
        <dbReference type="EMBL" id="EYC10281.1"/>
    </source>
</evidence>
<feature type="compositionally biased region" description="Polar residues" evidence="1">
    <location>
        <begin position="59"/>
        <end position="72"/>
    </location>
</feature>
<keyword evidence="3" id="KW-1185">Reference proteome</keyword>
<proteinExistence type="predicted"/>
<organism evidence="2 3">
    <name type="scientific">Ancylostoma ceylanicum</name>
    <dbReference type="NCBI Taxonomy" id="53326"/>
    <lineage>
        <taxon>Eukaryota</taxon>
        <taxon>Metazoa</taxon>
        <taxon>Ecdysozoa</taxon>
        <taxon>Nematoda</taxon>
        <taxon>Chromadorea</taxon>
        <taxon>Rhabditida</taxon>
        <taxon>Rhabditina</taxon>
        <taxon>Rhabditomorpha</taxon>
        <taxon>Strongyloidea</taxon>
        <taxon>Ancylostomatidae</taxon>
        <taxon>Ancylostomatinae</taxon>
        <taxon>Ancylostoma</taxon>
    </lineage>
</organism>
<dbReference type="AlphaFoldDB" id="A0A016U5Q7"/>
<feature type="region of interest" description="Disordered" evidence="1">
    <location>
        <begin position="55"/>
        <end position="81"/>
    </location>
</feature>
<name>A0A016U5Q7_9BILA</name>
<sequence>MNPLCTVSFDGGDPFTALTSTPRNRAARGESMSFSVIMLLLIMKYEKSGKITKLGRKTPINSTPTAGDNDSGTCGAVTRRP</sequence>
<evidence type="ECO:0000313" key="3">
    <source>
        <dbReference type="Proteomes" id="UP000024635"/>
    </source>
</evidence>
<gene>
    <name evidence="2" type="primary">Acey_s0056.g2657</name>
    <name evidence="2" type="ORF">Y032_0056g2657</name>
</gene>
<accession>A0A016U5Q7</accession>
<comment type="caution">
    <text evidence="2">The sequence shown here is derived from an EMBL/GenBank/DDBJ whole genome shotgun (WGS) entry which is preliminary data.</text>
</comment>
<evidence type="ECO:0000256" key="1">
    <source>
        <dbReference type="SAM" id="MobiDB-lite"/>
    </source>
</evidence>
<protein>
    <submittedName>
        <fullName evidence="2">Uncharacterized protein</fullName>
    </submittedName>
</protein>